<dbReference type="Proteomes" id="UP000007509">
    <property type="component" value="Unassembled WGS sequence"/>
</dbReference>
<protein>
    <submittedName>
        <fullName evidence="1">Uncharacterized protein</fullName>
    </submittedName>
</protein>
<evidence type="ECO:0000313" key="2">
    <source>
        <dbReference type="Proteomes" id="UP000007509"/>
    </source>
</evidence>
<dbReference type="RefSeq" id="WP_007845678.1">
    <property type="nucleotide sequence ID" value="NZ_AKJY01000075.1"/>
</dbReference>
<dbReference type="PATRIC" id="fig|1144316.3.peg.3346"/>
<dbReference type="OrthoDB" id="1270881at2"/>
<dbReference type="EMBL" id="AKJY01000075">
    <property type="protein sequence ID" value="EJL69257.1"/>
    <property type="molecule type" value="Genomic_DNA"/>
</dbReference>
<comment type="caution">
    <text evidence="1">The sequence shown here is derived from an EMBL/GenBank/DDBJ whole genome shotgun (WGS) entry which is preliminary data.</text>
</comment>
<name>J2SUG4_9FLAO</name>
<evidence type="ECO:0000313" key="1">
    <source>
        <dbReference type="EMBL" id="EJL69257.1"/>
    </source>
</evidence>
<accession>J2SUG4</accession>
<gene>
    <name evidence="1" type="ORF">PMI13_03327</name>
</gene>
<organism evidence="1 2">
    <name type="scientific">Chryseobacterium populi</name>
    <dbReference type="NCBI Taxonomy" id="1144316"/>
    <lineage>
        <taxon>Bacteria</taxon>
        <taxon>Pseudomonadati</taxon>
        <taxon>Bacteroidota</taxon>
        <taxon>Flavobacteriia</taxon>
        <taxon>Flavobacteriales</taxon>
        <taxon>Weeksellaceae</taxon>
        <taxon>Chryseobacterium group</taxon>
        <taxon>Chryseobacterium</taxon>
    </lineage>
</organism>
<sequence>MKQTAIIFSIFYSTFFFSQKNQNYLQIGYASICCGTPSTDPVINYVKKFQKKNKIKALEIYGQSGLGREGEFNLYIGIDKLSKVQKSSFIKGLQSVIGSQNGKRNQSRDGIVNFEEATIITKEDLAKARNLTLYKK</sequence>
<keyword evidence="2" id="KW-1185">Reference proteome</keyword>
<proteinExistence type="predicted"/>
<dbReference type="AlphaFoldDB" id="J2SUG4"/>
<reference evidence="1 2" key="1">
    <citation type="journal article" date="2012" name="J. Bacteriol.">
        <title>Twenty-one genome sequences from Pseudomonas species and 19 genome sequences from diverse bacteria isolated from the rhizosphere and endosphere of Populus deltoides.</title>
        <authorList>
            <person name="Brown S.D."/>
            <person name="Utturkar S.M."/>
            <person name="Klingeman D.M."/>
            <person name="Johnson C.M."/>
            <person name="Martin S.L."/>
            <person name="Land M.L."/>
            <person name="Lu T.Y."/>
            <person name="Schadt C.W."/>
            <person name="Doktycz M.J."/>
            <person name="Pelletier D.A."/>
        </authorList>
    </citation>
    <scope>NUCLEOTIDE SEQUENCE [LARGE SCALE GENOMIC DNA]</scope>
    <source>
        <strain evidence="1 2">CF314</strain>
    </source>
</reference>